<dbReference type="Gene3D" id="3.40.50.300">
    <property type="entry name" value="P-loop containing nucleotide triphosphate hydrolases"/>
    <property type="match status" value="1"/>
</dbReference>
<dbReference type="InterPro" id="IPR018247">
    <property type="entry name" value="EF_Hand_1_Ca_BS"/>
</dbReference>
<dbReference type="CDD" id="cd21188">
    <property type="entry name" value="CH_PLEC-like_rpt1"/>
    <property type="match status" value="1"/>
</dbReference>
<evidence type="ECO:0000313" key="17">
    <source>
        <dbReference type="EMBL" id="KAJ6218295.1"/>
    </source>
</evidence>
<feature type="coiled-coil region" evidence="12">
    <location>
        <begin position="623"/>
        <end position="729"/>
    </location>
</feature>
<evidence type="ECO:0000256" key="9">
    <source>
        <dbReference type="ARBA" id="ARBA00023212"/>
    </source>
</evidence>
<feature type="binding site" evidence="11">
    <location>
        <position position="56"/>
    </location>
    <ligand>
        <name>Mg(2+)</name>
        <dbReference type="ChEBI" id="CHEBI:18420"/>
    </ligand>
</feature>
<dbReference type="InterPro" id="IPR036534">
    <property type="entry name" value="GAR_dom_sf"/>
</dbReference>
<dbReference type="SUPFAM" id="SSF46966">
    <property type="entry name" value="Spectrin repeat"/>
    <property type="match status" value="23"/>
</dbReference>
<feature type="region of interest" description="Disordered" evidence="13">
    <location>
        <begin position="4258"/>
        <end position="4368"/>
    </location>
</feature>
<dbReference type="OMA" id="QFQKDIG"/>
<feature type="coiled-coil region" evidence="12">
    <location>
        <begin position="2894"/>
        <end position="2973"/>
    </location>
</feature>
<dbReference type="SUPFAM" id="SSF47576">
    <property type="entry name" value="Calponin-homology domain, CH-domain"/>
    <property type="match status" value="1"/>
</dbReference>
<evidence type="ECO:0000256" key="3">
    <source>
        <dbReference type="ARBA" id="ARBA00022553"/>
    </source>
</evidence>
<dbReference type="PROSITE" id="PS51460">
    <property type="entry name" value="GAR"/>
    <property type="match status" value="1"/>
</dbReference>
<keyword evidence="9" id="KW-0206">Cytoskeleton</keyword>
<dbReference type="PROSITE" id="PS00018">
    <property type="entry name" value="EF_HAND_1"/>
    <property type="match status" value="2"/>
</dbReference>
<dbReference type="Gene3D" id="1.10.418.10">
    <property type="entry name" value="Calponin-like domain"/>
    <property type="match status" value="2"/>
</dbReference>
<dbReference type="NCBIfam" id="TIGR00231">
    <property type="entry name" value="small_GTP"/>
    <property type="match status" value="1"/>
</dbReference>
<evidence type="ECO:0000256" key="4">
    <source>
        <dbReference type="ARBA" id="ARBA00022737"/>
    </source>
</evidence>
<evidence type="ECO:0000256" key="5">
    <source>
        <dbReference type="ARBA" id="ARBA00022741"/>
    </source>
</evidence>
<feature type="coiled-coil region" evidence="12">
    <location>
        <begin position="1913"/>
        <end position="1975"/>
    </location>
</feature>
<dbReference type="PROSITE" id="PS51417">
    <property type="entry name" value="ARF"/>
    <property type="match status" value="1"/>
</dbReference>
<dbReference type="GO" id="GO:0045104">
    <property type="term" value="P:intermediate filament cytoskeleton organization"/>
    <property type="evidence" value="ECO:0007669"/>
    <property type="project" value="InterPro"/>
</dbReference>
<dbReference type="Gene3D" id="2.30.30.40">
    <property type="entry name" value="SH3 Domains"/>
    <property type="match status" value="1"/>
</dbReference>
<dbReference type="GO" id="GO:0003779">
    <property type="term" value="F:actin binding"/>
    <property type="evidence" value="ECO:0007669"/>
    <property type="project" value="UniProtKB-KW"/>
</dbReference>
<dbReference type="FunFam" id="1.20.58.60:FF:000001">
    <property type="entry name" value="Microtubule-actin cross-linking factor 1"/>
    <property type="match status" value="5"/>
</dbReference>
<keyword evidence="4" id="KW-0677">Repeat</keyword>
<dbReference type="GO" id="GO:0005737">
    <property type="term" value="C:cytoplasm"/>
    <property type="evidence" value="ECO:0007669"/>
    <property type="project" value="TreeGrafter"/>
</dbReference>
<dbReference type="FunFam" id="1.10.418.10:FF:000048">
    <property type="entry name" value="Short stop, isoform B"/>
    <property type="match status" value="1"/>
</dbReference>
<dbReference type="GO" id="GO:0031122">
    <property type="term" value="P:cytoplasmic microtubule organization"/>
    <property type="evidence" value="ECO:0007669"/>
    <property type="project" value="TreeGrafter"/>
</dbReference>
<name>A0A9Q0M345_BLOTA</name>
<keyword evidence="2" id="KW-0963">Cytoplasm</keyword>
<dbReference type="SMART" id="SM00243">
    <property type="entry name" value="GAS2"/>
    <property type="match status" value="1"/>
</dbReference>
<keyword evidence="8" id="KW-0009">Actin-binding</keyword>
<evidence type="ECO:0000256" key="8">
    <source>
        <dbReference type="ARBA" id="ARBA00023203"/>
    </source>
</evidence>
<feature type="coiled-coil region" evidence="12">
    <location>
        <begin position="3763"/>
        <end position="3804"/>
    </location>
</feature>
<keyword evidence="12" id="KW-0175">Coiled coil</keyword>
<reference evidence="17" key="1">
    <citation type="submission" date="2022-12" db="EMBL/GenBank/DDBJ databases">
        <title>Genome assemblies of Blomia tropicalis.</title>
        <authorList>
            <person name="Cui Y."/>
        </authorList>
    </citation>
    <scope>NUCLEOTIDE SEQUENCE</scope>
    <source>
        <tissue evidence="17">Adult mites</tissue>
    </source>
</reference>
<dbReference type="Pfam" id="PF00435">
    <property type="entry name" value="Spectrin"/>
    <property type="match status" value="19"/>
</dbReference>
<dbReference type="SMART" id="SM00177">
    <property type="entry name" value="ARF"/>
    <property type="match status" value="1"/>
</dbReference>
<keyword evidence="11" id="KW-0460">Magnesium</keyword>
<dbReference type="EMBL" id="JAPWDV010000003">
    <property type="protein sequence ID" value="KAJ6218295.1"/>
    <property type="molecule type" value="Genomic_DNA"/>
</dbReference>
<evidence type="ECO:0000256" key="11">
    <source>
        <dbReference type="PIRSR" id="PIRSR606689-2"/>
    </source>
</evidence>
<organism evidence="17 18">
    <name type="scientific">Blomia tropicalis</name>
    <name type="common">Mite</name>
    <dbReference type="NCBI Taxonomy" id="40697"/>
    <lineage>
        <taxon>Eukaryota</taxon>
        <taxon>Metazoa</taxon>
        <taxon>Ecdysozoa</taxon>
        <taxon>Arthropoda</taxon>
        <taxon>Chelicerata</taxon>
        <taxon>Arachnida</taxon>
        <taxon>Acari</taxon>
        <taxon>Acariformes</taxon>
        <taxon>Sarcoptiformes</taxon>
        <taxon>Astigmata</taxon>
        <taxon>Glycyphagoidea</taxon>
        <taxon>Echimyopodidae</taxon>
        <taxon>Blomia</taxon>
    </lineage>
</organism>
<dbReference type="InterPro" id="IPR003108">
    <property type="entry name" value="GAR_dom"/>
</dbReference>
<evidence type="ECO:0000259" key="15">
    <source>
        <dbReference type="PROSITE" id="PS50222"/>
    </source>
</evidence>
<evidence type="ECO:0000256" key="7">
    <source>
        <dbReference type="ARBA" id="ARBA00023134"/>
    </source>
</evidence>
<evidence type="ECO:0000259" key="16">
    <source>
        <dbReference type="PROSITE" id="PS51460"/>
    </source>
</evidence>
<comment type="caution">
    <text evidence="17">The sequence shown here is derived from an EMBL/GenBank/DDBJ whole genome shotgun (WGS) entry which is preliminary data.</text>
</comment>
<dbReference type="Pfam" id="PF17902">
    <property type="entry name" value="SH3_10"/>
    <property type="match status" value="1"/>
</dbReference>
<dbReference type="GO" id="GO:0016192">
    <property type="term" value="P:vesicle-mediated transport"/>
    <property type="evidence" value="ECO:0007669"/>
    <property type="project" value="UniProtKB-ARBA"/>
</dbReference>
<feature type="compositionally biased region" description="Low complexity" evidence="13">
    <location>
        <begin position="4294"/>
        <end position="4314"/>
    </location>
</feature>
<feature type="compositionally biased region" description="Polar residues" evidence="13">
    <location>
        <begin position="3989"/>
        <end position="3999"/>
    </location>
</feature>
<dbReference type="GO" id="GO:0005509">
    <property type="term" value="F:calcium ion binding"/>
    <property type="evidence" value="ECO:0007669"/>
    <property type="project" value="InterPro"/>
</dbReference>
<feature type="binding site" evidence="10">
    <location>
        <begin position="134"/>
        <end position="137"/>
    </location>
    <ligand>
        <name>GTP</name>
        <dbReference type="ChEBI" id="CHEBI:37565"/>
    </ligand>
</feature>
<dbReference type="GO" id="GO:0005882">
    <property type="term" value="C:intermediate filament"/>
    <property type="evidence" value="ECO:0007669"/>
    <property type="project" value="TreeGrafter"/>
</dbReference>
<dbReference type="GO" id="GO:0030056">
    <property type="term" value="C:hemidesmosome"/>
    <property type="evidence" value="ECO:0007669"/>
    <property type="project" value="TreeGrafter"/>
</dbReference>
<dbReference type="Gene3D" id="1.10.238.10">
    <property type="entry name" value="EF-hand"/>
    <property type="match status" value="1"/>
</dbReference>
<dbReference type="InterPro" id="IPR001589">
    <property type="entry name" value="Actinin_actin-bd_CS"/>
</dbReference>
<dbReference type="InterPro" id="IPR001715">
    <property type="entry name" value="CH_dom"/>
</dbReference>
<keyword evidence="11" id="KW-0479">Metal-binding</keyword>
<dbReference type="SMART" id="SM00150">
    <property type="entry name" value="SPEC"/>
    <property type="match status" value="28"/>
</dbReference>
<evidence type="ECO:0000256" key="12">
    <source>
        <dbReference type="SAM" id="Coils"/>
    </source>
</evidence>
<keyword evidence="7 10" id="KW-0342">GTP-binding</keyword>
<feature type="domain" description="Calponin-homology (CH)" evidence="14">
    <location>
        <begin position="399"/>
        <end position="503"/>
    </location>
</feature>
<dbReference type="SUPFAM" id="SSF52540">
    <property type="entry name" value="P-loop containing nucleoside triphosphate hydrolases"/>
    <property type="match status" value="1"/>
</dbReference>
<dbReference type="InterPro" id="IPR011992">
    <property type="entry name" value="EF-hand-dom_pair"/>
</dbReference>
<dbReference type="InterPro" id="IPR002048">
    <property type="entry name" value="EF_hand_dom"/>
</dbReference>
<proteinExistence type="predicted"/>
<feature type="binding site" evidence="11">
    <location>
        <position position="31"/>
    </location>
    <ligand>
        <name>Mg(2+)</name>
        <dbReference type="ChEBI" id="CHEBI:18420"/>
    </ligand>
</feature>
<feature type="binding site" evidence="10">
    <location>
        <begin position="24"/>
        <end position="31"/>
    </location>
    <ligand>
        <name>GTP</name>
        <dbReference type="ChEBI" id="CHEBI:37565"/>
    </ligand>
</feature>
<dbReference type="PANTHER" id="PTHR23169">
    <property type="entry name" value="ENVOPLAKIN"/>
    <property type="match status" value="1"/>
</dbReference>
<dbReference type="Pfam" id="PF02187">
    <property type="entry name" value="GAS2"/>
    <property type="match status" value="1"/>
</dbReference>
<feature type="region of interest" description="Disordered" evidence="13">
    <location>
        <begin position="3974"/>
        <end position="4004"/>
    </location>
</feature>
<feature type="domain" description="GAR" evidence="16">
    <location>
        <begin position="4136"/>
        <end position="4208"/>
    </location>
</feature>
<dbReference type="GO" id="GO:0005886">
    <property type="term" value="C:plasma membrane"/>
    <property type="evidence" value="ECO:0007669"/>
    <property type="project" value="UniProtKB-SubCell"/>
</dbReference>
<dbReference type="SMART" id="SM00178">
    <property type="entry name" value="SAR"/>
    <property type="match status" value="1"/>
</dbReference>
<dbReference type="SMART" id="SM00033">
    <property type="entry name" value="CH"/>
    <property type="match status" value="2"/>
</dbReference>
<dbReference type="InterPro" id="IPR005225">
    <property type="entry name" value="Small_GTP-bd"/>
</dbReference>
<dbReference type="PROSITE" id="PS50222">
    <property type="entry name" value="EF_HAND_2"/>
    <property type="match status" value="2"/>
</dbReference>
<keyword evidence="5 10" id="KW-0547">Nucleotide-binding</keyword>
<dbReference type="PROSITE" id="PS00020">
    <property type="entry name" value="ACTININ_2"/>
    <property type="match status" value="1"/>
</dbReference>
<feature type="binding site" evidence="10">
    <location>
        <position position="78"/>
    </location>
    <ligand>
        <name>GTP</name>
        <dbReference type="ChEBI" id="CHEBI:37565"/>
    </ligand>
</feature>
<gene>
    <name evidence="17" type="ORF">RDWZM_009452</name>
</gene>
<dbReference type="PROSITE" id="PS50021">
    <property type="entry name" value="CH"/>
    <property type="match status" value="2"/>
</dbReference>
<dbReference type="SUPFAM" id="SSF47473">
    <property type="entry name" value="EF-hand"/>
    <property type="match status" value="1"/>
</dbReference>
<dbReference type="InterPro" id="IPR036872">
    <property type="entry name" value="CH_dom_sf"/>
</dbReference>
<sequence length="4368" mass="506876">MFSLLYGFWQYIFQRDEYYILILGLDNAGKTTLLEQAKIGLNPGYKGVNLLKISCTVGLNIGKIQSQGVVLNFWDLGGQSELQCLWDKYYSESHGIVYVIDSSDAERIEDSRLAFEKMINNEALRGIPLLFVVNKQDVQGSLSLNQIKEIFNFTQLQQTNKRDYHFAGVSALQGLKVYSNQRIAVSPSLRPHSSLIDLNANPPVGRPIRRLLQSEHDLNGRVKHESTKRSKSFSMFYWFLGNRSMDQQFPYYSEISEWLRFQPLSILQLDPADRIVLFIADERDAIQKKTFTKWVNKHLIKVTKGVVDLFEDLRDGNNLISLLEILSGESLPREKGKMRVHYLQNVQTALKFLTNRNIKLVNIRPDDIVDGNPKLTLGLIWTIILHFQLSDIILYDDTISFKEALLKWARKTTEGYQDVNVKDFTHSWKDGLAFNAILHRNRPDLLDYRACRTKSARENLETSFSIYESLGVTRLLDPEDVDCKQPDEKSLITYISSLYELFPEPPENNPLLDNERLKQIENYKKLAEHLVSWLKESIQKLNDRCFPSTMKEMKRVQEESFRFRSEEIPPKLADKQILVNSYKDILKMALALPVRIDDEYKAENLEIQWKKMLHAFQERDRAIKDHMAKLDDLEYVADKLRKNIKECDRKLDEIQMKVFEEQKRVHKVNPLEPNHAVEQIQKELKFEEDRIKMMFKDVKYLLDENYPRANELHKQVQHLQQKHSEISLEFKSKVLDVLEDRRAKALQRPLTEAELIQSNSSFRFLHECIEWVKEKQQKLSSLGYGNDLFSVQKMVEEQKSENQEIQQFQTKVDKCESAKHEFSGEELEIYARMLTRLHKLYAELKVMATKRLSDLETLCNLLKEIDTEGKWTEDVISPEIIRNWSSKEFKLSQKKLLFEMFNSLDEHKKCAADYHKFHQDAIECKQWLEKTQHKLNTTFSVSNISFEEGDQLNKDILALKDEINQFRKIISDLEVRSKNISPLKLRTSSEGRSAKIVSLVKISGTHLKLSKGEQMVLKENNDPFNWKVQSREGDQYSAANLCFLMSPPDQDALNLSSDLKKQHEDLISLWSQKHHELRQNMLLATIRSLMSWDYPTYCSKDPHQRDAILNALANDIDKVVAESAPGDRKSQQLLDEFADLKKKFAEFEARRKAEADAKSLQKLLDEFVDSISGLLEKLIEKERIISKRLQDPIARKIDQIKELAIQHKDFEIDTRKYEPLVEKAKFDYQKLPKSAVSQTKYDALIDTWNKIWNSFNLYSERLKALEIVLRDIDDASTLIAKFEIMLSRAQDMPANLEQAATIFEELKNIHNEVQRRSNSFDKLLSNVSAVRRLVERGRLQQSSNADIDRLEEDVKALHKRWDNIASQIGERIKSLENCNELLRSYRNRMDKETSWLKQTKNRCDDAYRRKELNNAKQLYEDVSSHQSSIEEVNTAGSRFVKEAMIYDLKLKNYREHVQESHPSIDASAKRSKMVNGAETVTTELKQLNDEYKSILDRLIALLNQLQDDESKLREFNEITDKLFQWLMQKERLISELGPICSEPRMLSSQLQQVQLMKEDFHSQSPMLNKMDKLGDNLLERLDSSNPEVRRIKNKRDEIHDKWQQLNKALEDRERNLLAVKDAASNFQNKYEKLTAALTKINDDFDRITTSGADNEEQLLKLSNLEENLEMQRPAMADLESACEKLCDLLTDNASKNEVRGRVSGLRKLYDDLSQMINNKKAELQSFLKEDKEFFYNCDAIQEWLRNMQSRLSRDGRVSALLEKVTRQVAEFEPIYREVLNKEHEIHILISQGNQLQRRITRPADLSQLKSKLDTIKRQWDTLKEEATNHHTKLQKCLDNSTKYHNAVNTFLPWLKEMESKLKHFDHLSLQKQQLEKVLREFQMHKNEITRHTTEFENLCTLAESLIAIADIDTEQIRDQINDIKRRWNDLNQELAKALENFEKLLSKLNNYNDKARDLNNGLNRLDDKLSHLNDKDPKQLDKIKSMLDDSKALGDQLDNVKKVGFNLCDEAGPDVDSKPIRDELKGFDDKFSNLSQRLADANRGLEDASKVLGRFNNNLADIQKQLSAFEEKLDRMAPIGRSVKVVKSQLEEMNEFNRNLAGLKDSLKEAEKDCAELISKGYTNDPKGLRSELDNLNRKHERLTERANTRTKNLEDALKKLESFFKQIKENINDIRNVLSEVESFQPISRDVETIRAQQREFQSFNRSRVEPLAARVNAVSKSGNELIQSAPHGVNTSELEQELEKHGDQWNDLKSKLNERERKLDLALLQAGRFKDALSSVEKWLSETEEMVRNQKPPSSDYIALKAQLQEQKYLKKMLTDRQQSIDSLQELGKELMTNLDRNERAQIEKQLSEISKRFNALMKNCDERMRILENSLPVAKEFAEKIVPLQEWLESAARKLNSLQSFSIEQDKLSRRIAEHKTFHEDVVGHQRDFNDLSNVGQKLIYLIQNEDECQQVASKLSDLTDKYAKLLEDSINLGKLLSDSFQEIGQFMSRLEKINNWLSNTDEKLNKFKVLSIYFDKLSQQNEEVQAIVNDINSKQTTINEFVSHGQSLLTKFSATDSHFIRQKIDNVQSKYNDIRQRAGDKLDHIKASLNLAQKFYAAHDQLNQWMDVTEDKLQQLDSLSLSKQNNIIISIESEVPSKRRILDTINNLGTEFARISPGQGSSTINGFVSKCNKRFDAICDQLQRRAEKLRIFREQNATLNNEVDELLDWFKDAERQLLEAEPIVPNYEVLLVLLRETKSLNDDINTQKARVRDVVSNVKRMMRDSLNDELSAISSKADQLKELSSHVSQLCQDRLNAIEHALPLVEHFNAAHNEISQFLDEAENEALMLSQPSIYPEQIRKQQEATKRLIQSVNAHKPLIDQLNKTGNELMALLQKQDARQIKQIIDSDNERYNKLKNLLREHQNNLESALQATSQFVDKLDGMLNALNNTHDQLKNAEPISVHVEKIKEQIADNNAILDDLAKRESAYNAVKAQAKEVISKAGKSDEPAIRDIRNKLDKLNDLWNEIQKMAHNRGDCLDEALRLAKIFWSELGDVMRAIKELEDTLNSQEPPAVEPNKIQQQQEMLREIKSDMDRTKPQVESCKKTGKSLMKICGEPEKPEVRKNIEDLDNAWENVTSLYARREQNLIDAMDKAMNFHDKMQKLLDFLDKAEDRFSRLGPIASDIDAVKRQIGDLKNLKSFVDPHMIEIEALNRMTHELLDRIPPNQARSIRDSVDDINRRWKDLLKAISDRQNNLDNALLQLGQFQHALNELLAWIAKVEKILNEAEPVYGDPQVIEVELAKHKVLMNDIHAHQASVDSLNHVGKQLIDSEIGSENARNNKRRLDDLNQRWNSLIEKANSRNHQLEDCLRESQGLAQEIQDMLSWLNEIDNQISTSKPVGGLPETAREQLNRFMEVYNELVMNRHKVESLLQNGENYVNKAKEGAAVHMSHNLKVLRTKWENILSRANDRKIKLEIALKEATEFHEALQDFVDWLTSAEKYLNNLQPVSRVLDNVLKQIEEHKQFQKDIGLHRETMLNLDKKGTHLKYFSQKQDVTLIKNLLTSVQHRWERVLTKAAERARALDHGFKEAKEFYDSWSDLISWLDDAERTLDNIQQLGNNPDLIKQTLYRHKEFQRQLGGKQSAYDSTMRFGKGLKEKAPKEDVPILQEMLDELKNKWNAVCQKSVDKQRKLEEALLFSGQFKDAIQALIEWLEKAKQLLAFDQPVHGDLETVTSLIDGHKNFIEDFNSREANLQFVRRTANDLIKSANPDDVRQIKQQMDTLEEKWSEIEHMIKEKQVRLNDALKEAERLHHSVHSLLEWLSDAELKLRFAGPLPEDETATRALIAEHESFLREMNQQEMNKNSTLELAREILQKCHPNASPVIKHWITIIQSRWDEVESWAQQREKRLNDNLKSLKDASDLLDDLLGWLGKKEFELNEQESQTLPDDVLTLEKLIDEHQKLIDDLNDKQIDVERVVKAYSCKKPQGSSKDRSRRVQSGRSNSSMKSQIDNELRNPKGKELVEKWQVVWKLAMERMKRLKDSLNYNREVEKMRNFDFDDWRRRFLFFMEHKKAKMLDFYKKLDKDNDNRITKTEFIDGVLQSRFSTNRLEMERVADTFDINGDRYIDQKEYLETLRPDKEGQPKTESEIIQDEVQRQVGKCTCMIRYKVYQVGEGKYRFGDSQKLRLVRILRSTVMVRVGGGWVSLEEFLTKNDPCRAKGRTNVELREQFVLADGVSQSMAPFKAKSPFRGDGSISLTGPISKIREKTERSIPLASQGYRFGGSNNDSASDQDDALRSRSRSRMTPTSSRPGSRQSSQPPSRTASDMSVESLDGYKQRRTQHRSKAGTSAANGSGLTRTPSFGNKLGTSSPIGPRWK</sequence>
<keyword evidence="6" id="KW-0106">Calcium</keyword>
<evidence type="ECO:0000256" key="6">
    <source>
        <dbReference type="ARBA" id="ARBA00022837"/>
    </source>
</evidence>
<accession>A0A9Q0M345</accession>
<dbReference type="Proteomes" id="UP001142055">
    <property type="component" value="Chromosome 3"/>
</dbReference>
<dbReference type="InterPro" id="IPR043197">
    <property type="entry name" value="Plakin"/>
</dbReference>
<dbReference type="InterPro" id="IPR002017">
    <property type="entry name" value="Spectrin_repeat"/>
</dbReference>
<evidence type="ECO:0000259" key="14">
    <source>
        <dbReference type="PROSITE" id="PS50021"/>
    </source>
</evidence>
<feature type="domain" description="EF-hand" evidence="15">
    <location>
        <begin position="4097"/>
        <end position="4132"/>
    </location>
</feature>
<dbReference type="GO" id="GO:0003924">
    <property type="term" value="F:GTPase activity"/>
    <property type="evidence" value="ECO:0007669"/>
    <property type="project" value="InterPro"/>
</dbReference>
<dbReference type="InterPro" id="IPR027417">
    <property type="entry name" value="P-loop_NTPase"/>
</dbReference>
<comment type="subcellular location">
    <subcellularLocation>
        <location evidence="1">Cytoplasm</location>
        <location evidence="1">Cytoskeleton</location>
    </subcellularLocation>
</comment>
<feature type="coiled-coil region" evidence="12">
    <location>
        <begin position="1477"/>
        <end position="1508"/>
    </location>
</feature>
<dbReference type="GO" id="GO:0051649">
    <property type="term" value="P:establishment of localization in cell"/>
    <property type="evidence" value="ECO:0007669"/>
    <property type="project" value="UniProtKB-ARBA"/>
</dbReference>
<dbReference type="PANTHER" id="PTHR23169:SF23">
    <property type="entry name" value="SHORT STOP, ISOFORM H"/>
    <property type="match status" value="1"/>
</dbReference>
<evidence type="ECO:0000256" key="1">
    <source>
        <dbReference type="ARBA" id="ARBA00004245"/>
    </source>
</evidence>
<dbReference type="GO" id="GO:0042060">
    <property type="term" value="P:wound healing"/>
    <property type="evidence" value="ECO:0007669"/>
    <property type="project" value="TreeGrafter"/>
</dbReference>
<keyword evidence="18" id="KW-1185">Reference proteome</keyword>
<dbReference type="FunFam" id="3.30.920.20:FF:000001">
    <property type="entry name" value="Microtubule-actin cross-linking factor 1"/>
    <property type="match status" value="1"/>
</dbReference>
<dbReference type="Pfam" id="PF00025">
    <property type="entry name" value="Arf"/>
    <property type="match status" value="1"/>
</dbReference>
<evidence type="ECO:0000313" key="18">
    <source>
        <dbReference type="Proteomes" id="UP001142055"/>
    </source>
</evidence>
<keyword evidence="3" id="KW-0597">Phosphoprotein</keyword>
<dbReference type="PROSITE" id="PS00019">
    <property type="entry name" value="ACTININ_1"/>
    <property type="match status" value="1"/>
</dbReference>
<dbReference type="Gene3D" id="3.30.920.20">
    <property type="entry name" value="Gas2-like domain"/>
    <property type="match status" value="1"/>
</dbReference>
<evidence type="ECO:0000256" key="10">
    <source>
        <dbReference type="PIRSR" id="PIRSR606689-1"/>
    </source>
</evidence>
<dbReference type="Pfam" id="PF00307">
    <property type="entry name" value="CH"/>
    <property type="match status" value="2"/>
</dbReference>
<dbReference type="InterPro" id="IPR041615">
    <property type="entry name" value="Desmoplakin_SH3"/>
</dbReference>
<feature type="coiled-coil region" evidence="12">
    <location>
        <begin position="1130"/>
        <end position="1170"/>
    </location>
</feature>
<dbReference type="InterPro" id="IPR006689">
    <property type="entry name" value="Small_GTPase_ARF/SAR"/>
</dbReference>
<dbReference type="GO" id="GO:0005525">
    <property type="term" value="F:GTP binding"/>
    <property type="evidence" value="ECO:0007669"/>
    <property type="project" value="UniProtKB-KW"/>
</dbReference>
<protein>
    <submittedName>
        <fullName evidence="17">Uncharacterized protein</fullName>
    </submittedName>
</protein>
<evidence type="ECO:0000256" key="13">
    <source>
        <dbReference type="SAM" id="MobiDB-lite"/>
    </source>
</evidence>
<dbReference type="Gene3D" id="1.20.58.60">
    <property type="match status" value="25"/>
</dbReference>
<dbReference type="GO" id="GO:0008017">
    <property type="term" value="F:microtubule binding"/>
    <property type="evidence" value="ECO:0007669"/>
    <property type="project" value="InterPro"/>
</dbReference>
<dbReference type="CDD" id="cd00176">
    <property type="entry name" value="SPEC"/>
    <property type="match status" value="15"/>
</dbReference>
<feature type="coiled-coil region" evidence="12">
    <location>
        <begin position="2045"/>
        <end position="2171"/>
    </location>
</feature>
<dbReference type="GO" id="GO:0005198">
    <property type="term" value="F:structural molecule activity"/>
    <property type="evidence" value="ECO:0007669"/>
    <property type="project" value="TreeGrafter"/>
</dbReference>
<feature type="domain" description="EF-hand" evidence="15">
    <location>
        <begin position="4061"/>
        <end position="4096"/>
    </location>
</feature>
<dbReference type="InterPro" id="IPR018159">
    <property type="entry name" value="Spectrin/alpha-actinin"/>
</dbReference>
<evidence type="ECO:0000256" key="2">
    <source>
        <dbReference type="ARBA" id="ARBA00022490"/>
    </source>
</evidence>
<feature type="domain" description="Calponin-homology (CH)" evidence="14">
    <location>
        <begin position="285"/>
        <end position="388"/>
    </location>
</feature>
<feature type="compositionally biased region" description="Polar residues" evidence="13">
    <location>
        <begin position="4337"/>
        <end position="4362"/>
    </location>
</feature>
<dbReference type="SUPFAM" id="SSF143575">
    <property type="entry name" value="GAS2 domain-like"/>
    <property type="match status" value="1"/>
</dbReference>